<keyword evidence="7" id="KW-1185">Reference proteome</keyword>
<comment type="caution">
    <text evidence="6">The sequence shown here is derived from an EMBL/GenBank/DDBJ whole genome shotgun (WGS) entry which is preliminary data.</text>
</comment>
<evidence type="ECO:0000313" key="6">
    <source>
        <dbReference type="EMBL" id="MDV5825142.1"/>
    </source>
</evidence>
<proteinExistence type="predicted"/>
<dbReference type="Pfam" id="PF00034">
    <property type="entry name" value="Cytochrom_C"/>
    <property type="match status" value="1"/>
</dbReference>
<dbReference type="SUPFAM" id="SSF46626">
    <property type="entry name" value="Cytochrome c"/>
    <property type="match status" value="1"/>
</dbReference>
<dbReference type="RefSeq" id="WP_228164986.1">
    <property type="nucleotide sequence ID" value="NZ_CP171454.1"/>
</dbReference>
<gene>
    <name evidence="6" type="ORF">O0R41_16165</name>
</gene>
<evidence type="ECO:0000259" key="5">
    <source>
        <dbReference type="PROSITE" id="PS51007"/>
    </source>
</evidence>
<evidence type="ECO:0000256" key="2">
    <source>
        <dbReference type="ARBA" id="ARBA00022723"/>
    </source>
</evidence>
<evidence type="ECO:0000256" key="3">
    <source>
        <dbReference type="ARBA" id="ARBA00023004"/>
    </source>
</evidence>
<keyword evidence="2 4" id="KW-0479">Metal-binding</keyword>
<keyword evidence="1 4" id="KW-0349">Heme</keyword>
<dbReference type="InterPro" id="IPR009056">
    <property type="entry name" value="Cyt_c-like_dom"/>
</dbReference>
<feature type="domain" description="Cytochrome c" evidence="5">
    <location>
        <begin position="31"/>
        <end position="122"/>
    </location>
</feature>
<dbReference type="Gene3D" id="1.10.760.10">
    <property type="entry name" value="Cytochrome c-like domain"/>
    <property type="match status" value="1"/>
</dbReference>
<evidence type="ECO:0000256" key="4">
    <source>
        <dbReference type="PROSITE-ProRule" id="PRU00433"/>
    </source>
</evidence>
<evidence type="ECO:0000256" key="1">
    <source>
        <dbReference type="ARBA" id="ARBA00022617"/>
    </source>
</evidence>
<dbReference type="EMBL" id="JAPTHD010000008">
    <property type="protein sequence ID" value="MDV5825142.1"/>
    <property type="molecule type" value="Genomic_DNA"/>
</dbReference>
<evidence type="ECO:0000313" key="7">
    <source>
        <dbReference type="Proteomes" id="UP001185984"/>
    </source>
</evidence>
<dbReference type="Proteomes" id="UP001185984">
    <property type="component" value="Unassembled WGS sequence"/>
</dbReference>
<name>A0ABU4A040_9SPHN</name>
<protein>
    <submittedName>
        <fullName evidence="6">C-type cytochrome</fullName>
    </submittedName>
</protein>
<dbReference type="PROSITE" id="PS51007">
    <property type="entry name" value="CYTC"/>
    <property type="match status" value="1"/>
</dbReference>
<accession>A0ABU4A040</accession>
<keyword evidence="3 4" id="KW-0408">Iron</keyword>
<reference evidence="7" key="1">
    <citation type="journal article" date="2022" name="J Environ Chem Eng">
        <title>Biodegradation of petroleum oil using a constructed nonpathogenic and heavy metal-tolerant bacterial consortium isolated from marine sponges.</title>
        <authorList>
            <person name="Dechsakulwatana C."/>
            <person name="Rungsihiranrut A."/>
            <person name="Muangchinda C."/>
            <person name="Ningthoujam R."/>
            <person name="Klankeo P."/>
            <person name="Pinyakong O."/>
        </authorList>
    </citation>
    <scope>NUCLEOTIDE SEQUENCE [LARGE SCALE GENOMIC DNA]</scope>
    <source>
        <strain evidence="7">MO2-4</strain>
    </source>
</reference>
<organism evidence="6 7">
    <name type="scientific">Sphingobium naphthae</name>
    <dbReference type="NCBI Taxonomy" id="1886786"/>
    <lineage>
        <taxon>Bacteria</taxon>
        <taxon>Pseudomonadati</taxon>
        <taxon>Pseudomonadota</taxon>
        <taxon>Alphaproteobacteria</taxon>
        <taxon>Sphingomonadales</taxon>
        <taxon>Sphingomonadaceae</taxon>
        <taxon>Sphingobium</taxon>
    </lineage>
</organism>
<sequence length="124" mass="12625">MPDVHLLLPALLLMLGACKPPPHEDHAMPQASAARGKALIARAGCGACHAIPGIGWPQGKAGPSLAGFASQGLIAGRLPNRPDMLAAFVRNAPETLPGSTMPAMPLSPAEARDVAAYLYATGGQ</sequence>
<dbReference type="InterPro" id="IPR036909">
    <property type="entry name" value="Cyt_c-like_dom_sf"/>
</dbReference>